<dbReference type="PROSITE" id="PS00657">
    <property type="entry name" value="FORK_HEAD_1"/>
    <property type="match status" value="1"/>
</dbReference>
<dbReference type="InterPro" id="IPR001766">
    <property type="entry name" value="Fork_head_dom"/>
</dbReference>
<evidence type="ECO:0000313" key="10">
    <source>
        <dbReference type="Proteomes" id="UP001497623"/>
    </source>
</evidence>
<dbReference type="SUPFAM" id="SSF46785">
    <property type="entry name" value="Winged helix' DNA-binding domain"/>
    <property type="match status" value="1"/>
</dbReference>
<organism evidence="9 10">
    <name type="scientific">Meganyctiphanes norvegica</name>
    <name type="common">Northern krill</name>
    <name type="synonym">Thysanopoda norvegica</name>
    <dbReference type="NCBI Taxonomy" id="48144"/>
    <lineage>
        <taxon>Eukaryota</taxon>
        <taxon>Metazoa</taxon>
        <taxon>Ecdysozoa</taxon>
        <taxon>Arthropoda</taxon>
        <taxon>Crustacea</taxon>
        <taxon>Multicrustacea</taxon>
        <taxon>Malacostraca</taxon>
        <taxon>Eumalacostraca</taxon>
        <taxon>Eucarida</taxon>
        <taxon>Euphausiacea</taxon>
        <taxon>Euphausiidae</taxon>
        <taxon>Meganyctiphanes</taxon>
    </lineage>
</organism>
<gene>
    <name evidence="9" type="ORF">MNOR_LOCUS35693</name>
</gene>
<keyword evidence="4" id="KW-0804">Transcription</keyword>
<evidence type="ECO:0000256" key="7">
    <source>
        <dbReference type="SAM" id="MobiDB-lite"/>
    </source>
</evidence>
<evidence type="ECO:0000256" key="4">
    <source>
        <dbReference type="ARBA" id="ARBA00023163"/>
    </source>
</evidence>
<keyword evidence="2" id="KW-0805">Transcription regulation</keyword>
<dbReference type="PRINTS" id="PR00053">
    <property type="entry name" value="FORKHEAD"/>
</dbReference>
<dbReference type="GO" id="GO:0003700">
    <property type="term" value="F:DNA-binding transcription factor activity"/>
    <property type="evidence" value="ECO:0007669"/>
    <property type="project" value="InterPro"/>
</dbReference>
<feature type="region of interest" description="Disordered" evidence="7">
    <location>
        <begin position="17"/>
        <end position="42"/>
    </location>
</feature>
<protein>
    <recommendedName>
        <fullName evidence="8">Fork-head domain-containing protein</fullName>
    </recommendedName>
</protein>
<proteinExistence type="predicted"/>
<evidence type="ECO:0000259" key="8">
    <source>
        <dbReference type="PROSITE" id="PS50039"/>
    </source>
</evidence>
<dbReference type="PROSITE" id="PS50039">
    <property type="entry name" value="FORK_HEAD_3"/>
    <property type="match status" value="1"/>
</dbReference>
<keyword evidence="10" id="KW-1185">Reference proteome</keyword>
<keyword evidence="5 6" id="KW-0539">Nucleus</keyword>
<keyword evidence="3 6" id="KW-0238">DNA-binding</keyword>
<dbReference type="Gene3D" id="1.10.10.10">
    <property type="entry name" value="Winged helix-like DNA-binding domain superfamily/Winged helix DNA-binding domain"/>
    <property type="match status" value="1"/>
</dbReference>
<evidence type="ECO:0000256" key="3">
    <source>
        <dbReference type="ARBA" id="ARBA00023125"/>
    </source>
</evidence>
<evidence type="ECO:0000313" key="9">
    <source>
        <dbReference type="EMBL" id="CAL4183420.1"/>
    </source>
</evidence>
<comment type="subcellular location">
    <subcellularLocation>
        <location evidence="1 6">Nucleus</location>
    </subcellularLocation>
</comment>
<dbReference type="GO" id="GO:0043565">
    <property type="term" value="F:sequence-specific DNA binding"/>
    <property type="evidence" value="ECO:0007669"/>
    <property type="project" value="InterPro"/>
</dbReference>
<feature type="domain" description="Fork-head" evidence="8">
    <location>
        <begin position="82"/>
        <end position="176"/>
    </location>
</feature>
<dbReference type="InterPro" id="IPR018122">
    <property type="entry name" value="TF_fork_head_CS_1"/>
</dbReference>
<dbReference type="AlphaFoldDB" id="A0AAV2SEF3"/>
<feature type="DNA-binding region" description="Fork-head" evidence="6">
    <location>
        <begin position="82"/>
        <end position="176"/>
    </location>
</feature>
<evidence type="ECO:0000256" key="5">
    <source>
        <dbReference type="ARBA" id="ARBA00023242"/>
    </source>
</evidence>
<dbReference type="SMART" id="SM00339">
    <property type="entry name" value="FH"/>
    <property type="match status" value="1"/>
</dbReference>
<evidence type="ECO:0000256" key="2">
    <source>
        <dbReference type="ARBA" id="ARBA00023015"/>
    </source>
</evidence>
<comment type="caution">
    <text evidence="9">The sequence shown here is derived from an EMBL/GenBank/DDBJ whole genome shotgun (WGS) entry which is preliminary data.</text>
</comment>
<evidence type="ECO:0000256" key="6">
    <source>
        <dbReference type="PROSITE-ProRule" id="PRU00089"/>
    </source>
</evidence>
<dbReference type="EMBL" id="CAXKWB010060758">
    <property type="protein sequence ID" value="CAL4183420.1"/>
    <property type="molecule type" value="Genomic_DNA"/>
</dbReference>
<dbReference type="PANTHER" id="PTHR45881">
    <property type="entry name" value="CHECKPOINT SUPPRESSOR 1-LIKE, ISOFORM A-RELATED"/>
    <property type="match status" value="1"/>
</dbReference>
<dbReference type="InterPro" id="IPR036390">
    <property type="entry name" value="WH_DNA-bd_sf"/>
</dbReference>
<dbReference type="GO" id="GO:0005634">
    <property type="term" value="C:nucleus"/>
    <property type="evidence" value="ECO:0007669"/>
    <property type="project" value="UniProtKB-SubCell"/>
</dbReference>
<feature type="non-terminal residue" evidence="9">
    <location>
        <position position="1"/>
    </location>
</feature>
<accession>A0AAV2SEF3</accession>
<dbReference type="Pfam" id="PF00250">
    <property type="entry name" value="Forkhead"/>
    <property type="match status" value="1"/>
</dbReference>
<reference evidence="9 10" key="1">
    <citation type="submission" date="2024-05" db="EMBL/GenBank/DDBJ databases">
        <authorList>
            <person name="Wallberg A."/>
        </authorList>
    </citation>
    <scope>NUCLEOTIDE SEQUENCE [LARGE SCALE GENOMIC DNA]</scope>
</reference>
<dbReference type="Proteomes" id="UP001497623">
    <property type="component" value="Unassembled WGS sequence"/>
</dbReference>
<evidence type="ECO:0000256" key="1">
    <source>
        <dbReference type="ARBA" id="ARBA00004123"/>
    </source>
</evidence>
<feature type="non-terminal residue" evidence="9">
    <location>
        <position position="270"/>
    </location>
</feature>
<sequence>ELQSTVRPLKISRNFPTKRKSWESESLESFEESSRKKKKDMVETINPEANSSLKSRAYITHISKLTMDEYMALPVEAEKEGRPPYSYSKLIVQAISSVQEQQMTLDGIYDYIKHNYQYYQISTDYEWQTHIRNNLLTPYFMRVENSYVNGKGYLWKMDPSFSKRLLAQAFIIENERDITNQNKSNQSNYSSKYQHDEKVRKIFKTPKITSPENYTLSKTSSREPNNIGNELQIKIRPIKASDITEDFLKAHHIRPQSRERLKKNLAKKYT</sequence>
<dbReference type="InterPro" id="IPR036388">
    <property type="entry name" value="WH-like_DNA-bd_sf"/>
</dbReference>
<name>A0AAV2SEF3_MEGNR</name>